<evidence type="ECO:0000259" key="1">
    <source>
        <dbReference type="Pfam" id="PF08387"/>
    </source>
</evidence>
<dbReference type="Gene3D" id="3.80.10.10">
    <property type="entry name" value="Ribonuclease Inhibitor"/>
    <property type="match status" value="1"/>
</dbReference>
<dbReference type="InterPro" id="IPR036047">
    <property type="entry name" value="F-box-like_dom_sf"/>
</dbReference>
<feature type="domain" description="At1g61320/AtMIF1 LRR" evidence="2">
    <location>
        <begin position="113"/>
        <end position="169"/>
    </location>
</feature>
<dbReference type="PANTHER" id="PTHR31639:SF199">
    <property type="entry name" value="FBD DOMAIN-CONTAINING PROTEIN"/>
    <property type="match status" value="1"/>
</dbReference>
<dbReference type="PANTHER" id="PTHR31639">
    <property type="entry name" value="F-BOX PROTEIN-LIKE"/>
    <property type="match status" value="1"/>
</dbReference>
<dbReference type="EMBL" id="JAWPEI010000004">
    <property type="protein sequence ID" value="KAK4729847.1"/>
    <property type="molecule type" value="Genomic_DNA"/>
</dbReference>
<dbReference type="SUPFAM" id="SSF81383">
    <property type="entry name" value="F-box domain"/>
    <property type="match status" value="1"/>
</dbReference>
<reference evidence="3 4" key="1">
    <citation type="submission" date="2023-10" db="EMBL/GenBank/DDBJ databases">
        <title>Genome-Wide Identification Analysis in wild type Solanum Pinnatisectum Reveals Some Genes Defensing Phytophthora Infestans.</title>
        <authorList>
            <person name="Sun C."/>
        </authorList>
    </citation>
    <scope>NUCLEOTIDE SEQUENCE [LARGE SCALE GENOMIC DNA]</scope>
    <source>
        <strain evidence="3">LQN</strain>
        <tissue evidence="3">Leaf</tissue>
    </source>
</reference>
<evidence type="ECO:0000313" key="3">
    <source>
        <dbReference type="EMBL" id="KAK4729847.1"/>
    </source>
</evidence>
<proteinExistence type="predicted"/>
<dbReference type="SUPFAM" id="SSF52047">
    <property type="entry name" value="RNI-like"/>
    <property type="match status" value="1"/>
</dbReference>
<name>A0AAV9LVT8_9SOLN</name>
<feature type="domain" description="FBD" evidence="1">
    <location>
        <begin position="240"/>
        <end position="270"/>
    </location>
</feature>
<evidence type="ECO:0000259" key="2">
    <source>
        <dbReference type="Pfam" id="PF23622"/>
    </source>
</evidence>
<dbReference type="InterPro" id="IPR032675">
    <property type="entry name" value="LRR_dom_sf"/>
</dbReference>
<dbReference type="InterPro" id="IPR006566">
    <property type="entry name" value="FBD"/>
</dbReference>
<keyword evidence="4" id="KW-1185">Reference proteome</keyword>
<gene>
    <name evidence="3" type="ORF">R3W88_022835</name>
</gene>
<dbReference type="Pfam" id="PF23622">
    <property type="entry name" value="LRR_At1g61320_AtMIF1"/>
    <property type="match status" value="1"/>
</dbReference>
<accession>A0AAV9LVT8</accession>
<protein>
    <submittedName>
        <fullName evidence="3">Uncharacterized protein</fullName>
    </submittedName>
</protein>
<dbReference type="Proteomes" id="UP001311915">
    <property type="component" value="Unassembled WGS sequence"/>
</dbReference>
<dbReference type="Pfam" id="PF08387">
    <property type="entry name" value="FBD"/>
    <property type="match status" value="1"/>
</dbReference>
<organism evidence="3 4">
    <name type="scientific">Solanum pinnatisectum</name>
    <name type="common">tansyleaf nightshade</name>
    <dbReference type="NCBI Taxonomy" id="50273"/>
    <lineage>
        <taxon>Eukaryota</taxon>
        <taxon>Viridiplantae</taxon>
        <taxon>Streptophyta</taxon>
        <taxon>Embryophyta</taxon>
        <taxon>Tracheophyta</taxon>
        <taxon>Spermatophyta</taxon>
        <taxon>Magnoliopsida</taxon>
        <taxon>eudicotyledons</taxon>
        <taxon>Gunneridae</taxon>
        <taxon>Pentapetalae</taxon>
        <taxon>asterids</taxon>
        <taxon>lamiids</taxon>
        <taxon>Solanales</taxon>
        <taxon>Solanaceae</taxon>
        <taxon>Solanoideae</taxon>
        <taxon>Solaneae</taxon>
        <taxon>Solanum</taxon>
    </lineage>
</organism>
<sequence>MMNAWTYGVDTISNLPCNVLDGILGCLPWKDAVKTNILSKYWRYKWVTRQQLDFNDEFFKSFKQDEEAKRIIYQVLLLHKGSILQFRLQGRSFTSCPDIDHWIHFLTKKNVQEFTLHYLELQHCLFHPPQGFKGFEKLINLRLKYVTFVPSIITNLISKSPLLERLRLCCPPTALNNIKYLKFLTMSLRNVKEVSGDVYLITSCPKLQHLTIEFDSSGINVEGVVQFLRAQSFLYGALKLQRVQVNTFMGLEMEMEFIKFILASAPVLEEIFFWNFSYLGVRSG</sequence>
<dbReference type="InterPro" id="IPR055357">
    <property type="entry name" value="LRR_At1g61320_AtMIF1"/>
</dbReference>
<dbReference type="AlphaFoldDB" id="A0AAV9LVT8"/>
<comment type="caution">
    <text evidence="3">The sequence shown here is derived from an EMBL/GenBank/DDBJ whole genome shotgun (WGS) entry which is preliminary data.</text>
</comment>
<evidence type="ECO:0000313" key="4">
    <source>
        <dbReference type="Proteomes" id="UP001311915"/>
    </source>
</evidence>